<dbReference type="AlphaFoldDB" id="A0A6J4Q067"/>
<evidence type="ECO:0000313" key="2">
    <source>
        <dbReference type="EMBL" id="CAA9429163.1"/>
    </source>
</evidence>
<protein>
    <recommendedName>
        <fullName evidence="1">GAF domain-containing protein</fullName>
    </recommendedName>
</protein>
<dbReference type="Pfam" id="PF01590">
    <property type="entry name" value="GAF"/>
    <property type="match status" value="1"/>
</dbReference>
<dbReference type="SUPFAM" id="SSF55781">
    <property type="entry name" value="GAF domain-like"/>
    <property type="match status" value="1"/>
</dbReference>
<reference evidence="2" key="1">
    <citation type="submission" date="2020-02" db="EMBL/GenBank/DDBJ databases">
        <authorList>
            <person name="Meier V. D."/>
        </authorList>
    </citation>
    <scope>NUCLEOTIDE SEQUENCE</scope>
    <source>
        <strain evidence="2">AVDCRST_MAG80</strain>
    </source>
</reference>
<proteinExistence type="predicted"/>
<dbReference type="EMBL" id="CADCVC010000041">
    <property type="protein sequence ID" value="CAA9429163.1"/>
    <property type="molecule type" value="Genomic_DNA"/>
</dbReference>
<dbReference type="InterPro" id="IPR029016">
    <property type="entry name" value="GAF-like_dom_sf"/>
</dbReference>
<sequence length="185" mass="21307">MLGSRCEKNSFLLRFLWEKERQRVRTDMSEQTPSNEEVGSRSTPIERMLRDVREALQMDVAFVSEFSEDRLVFRAVEGDAESFGWQEGASFPIDESYCKRVLDGRIPRVVPNAKREDATKDLRVTTEADIGAYAAVPLVLSDGRLYGTLCCVSHEPDPWLRQRDLELMERTARWLVEQLERHGAP</sequence>
<dbReference type="Gene3D" id="3.30.450.40">
    <property type="match status" value="1"/>
</dbReference>
<dbReference type="PANTHER" id="PTHR43102:SF2">
    <property type="entry name" value="GAF DOMAIN-CONTAINING PROTEIN"/>
    <property type="match status" value="1"/>
</dbReference>
<dbReference type="InterPro" id="IPR003018">
    <property type="entry name" value="GAF"/>
</dbReference>
<name>A0A6J4Q067_9ACTN</name>
<dbReference type="SMART" id="SM00065">
    <property type="entry name" value="GAF"/>
    <property type="match status" value="1"/>
</dbReference>
<evidence type="ECO:0000259" key="1">
    <source>
        <dbReference type="SMART" id="SM00065"/>
    </source>
</evidence>
<feature type="domain" description="GAF" evidence="1">
    <location>
        <begin position="40"/>
        <end position="183"/>
    </location>
</feature>
<dbReference type="PANTHER" id="PTHR43102">
    <property type="entry name" value="SLR1143 PROTEIN"/>
    <property type="match status" value="1"/>
</dbReference>
<organism evidence="2">
    <name type="scientific">uncultured Rubrobacteraceae bacterium</name>
    <dbReference type="NCBI Taxonomy" id="349277"/>
    <lineage>
        <taxon>Bacteria</taxon>
        <taxon>Bacillati</taxon>
        <taxon>Actinomycetota</taxon>
        <taxon>Rubrobacteria</taxon>
        <taxon>Rubrobacterales</taxon>
        <taxon>Rubrobacteraceae</taxon>
        <taxon>environmental samples</taxon>
    </lineage>
</organism>
<gene>
    <name evidence="2" type="ORF">AVDCRST_MAG80-446</name>
</gene>
<accession>A0A6J4Q067</accession>